<dbReference type="SUPFAM" id="SSF63829">
    <property type="entry name" value="Calcium-dependent phosphotriesterase"/>
    <property type="match status" value="1"/>
</dbReference>
<dbReference type="Pfam" id="PF12951">
    <property type="entry name" value="PATR"/>
    <property type="match status" value="9"/>
</dbReference>
<organism evidence="2 3">
    <name type="scientific">Candidatus Paracaedimonas acanthamoebae</name>
    <dbReference type="NCBI Taxonomy" id="244581"/>
    <lineage>
        <taxon>Bacteria</taxon>
        <taxon>Pseudomonadati</taxon>
        <taxon>Pseudomonadota</taxon>
        <taxon>Alphaproteobacteria</taxon>
        <taxon>Holosporales</taxon>
        <taxon>Caedimonadaceae</taxon>
        <taxon>Candidatus Paracaedimonas</taxon>
    </lineage>
</organism>
<keyword evidence="1" id="KW-0732">Signal</keyword>
<accession>A0A8J7PK51</accession>
<dbReference type="InterPro" id="IPR036709">
    <property type="entry name" value="Autotransporte_beta_dom_sf"/>
</dbReference>
<dbReference type="InterPro" id="IPR013425">
    <property type="entry name" value="Autotrns_rpt"/>
</dbReference>
<dbReference type="NCBIfam" id="TIGR02601">
    <property type="entry name" value="autotrns_rpt"/>
    <property type="match status" value="5"/>
</dbReference>
<dbReference type="SUPFAM" id="SSF51126">
    <property type="entry name" value="Pectin lyase-like"/>
    <property type="match status" value="3"/>
</dbReference>
<comment type="caution">
    <text evidence="2">The sequence shown here is derived from an EMBL/GenBank/DDBJ whole genome shotgun (WGS) entry which is preliminary data.</text>
</comment>
<sequence>MKTFIKKISLKKFIIYLIILCFKNSVGSTSPIYIHSFATGNAFQQPSGIAVDPVSGKVFVADTISTSNLLNILLTTQGRVYSFNSTGINQNIFFNDSNTTVLNASKISAIATSKRADGSPNMLMMRTQNGINDYKIADHLLSNGATGVFPYSTTYTLPTSIAIGKNADGTTSNIYITTTNPQIRILNVGTSTILPSEGTPISLAPGEIATGLAYNSSYGYLYAALRDQGQVKVIGQNTFYLPTDNIELPSAAITLNMSGAYGLLWVADQFNKNIQCYKYSTDEAKYVLVSQSNSNALNRPVGLALNEKSGQIYALDEDVTKGVQIFFSPDAWVQSGISILQNLPLNQDLVLDSNLTINNVPNPINRQLRVSATDNNGVSIEGTGLLTLTAKLTLQDTLSVPDGLNRLVADQVNLNTNGILSLSGGQLSITNKLGFNGGTLQAHTNYTTSLAPTQVTVDTGGGSVQVDDGITFKIPTSITKAVTAAGSFIKQGLGILRLTSLYEGNMSIENGVVSISASDGNVPLATNPTLTLGTNTGNSATDTAGTLQIHNPNSPTFSNIGIYHPITLNSGGGIFDVAINTLAGPGEISGNGSLTKKGLGVLSIVSNTTYKGGTFLTEGTLQAGTTNALPTPPSAVDPAFPKNGDLNIGSSGIFDLNLYSQTVKRLTGSGIVTSSNYSSSSSSVLTIMSDSESDTESSDITFSGVIQDGSGKVAVVIDSPGGTQIFSGTNTFSGGLTIKRGILAVSSDSNLGAANSALTFGSNTGSNDTAGFLALINSLPMTINRPITLNLGGGKITGTDSNQITLPATISGPGGLSFLGNLNIGLGSTSGGANLYSGGTNFTGTHQVTFYNSGAFSSGPINMQGTITLNWGIGATLVNNITLNGNIGLNTAGFAQAALTGIISGNGGILNIIDNLSLGTVGDAANTYQGLTTLAAGKTVTTYKSNVFGTSSVTMNNGSSLRWGADANFDNNFILSGTVTTNTSGFNGTLGGVISGSGNLIISDNLSLGLGTVGETPNTYSGGTTLAAGKTVTIYKSGALGTGIVTMADNTTLQFGAAATIPNSITLNGTTATINTGGFASTLTGIISQVGTTITKLIVKGGNILTMNAVTSHEGGTEVQGGTTLFAGISNLFGGLNKSLSLMDAGSTFDITSGSQVLGNLNGEAGTIVKLGNNTLTLGTENNSSFAGVIQDNGNIGKIIKQGTGTWSVSGLNTYSGGTAISAGTIQVGNSSALGTGTVSMENGTALAWGANATIANPFTLNGTAAINSSGFSATLSGVLSGQGSLNIIDNLNLGTTGGVANTYSGGTTLAANKTVTVYKSSALGTGTVTMAGSTTLKWGANATIANPFTLNEVAAINSAGFSGTLSGILSGNGGLNIVDNLSLGTVGEAANTYSGGTTLATGKTVSVYKSGALGIGTSTMVNGATLLWGTNATLANPFALNGTSAINSAGFSGALSGILSGNGGLNIVDNLSLGVVGGAANTYSGGTTLAANKTVTVYKSNALGTGTVTMAGGSTLAWGSAATLANPFALNGETTINSSGFSATLSGILSGQGSLNIIDNLNLGTTGGVANTYSGGTTLAANKTVTVYKSSALGTGTVSMSDNTTLQFGASATISNAITVTGNTATLNTAGFASTLTGIISQVGTTLTKLIVKGGNILTMKGIISHTGGTEVQGGTTLKAGIANLFGGTNKSLSLVDSGSAFDMTVGSQVLGDLNGDAGTIINLGSNTLTFGTANDSTFKGVIQGSGGKVVKQGAGTWVVSGANTYTGGTTVSAGTVQVGNSSAFGTGTVTMAGSTTLKWGANLTLANPFIFNGTTTINPAGFTATLSGVLSGQGGLNIVDNLSLGTIGGVANTYSGGTTLAAGKTITIYKSGALGSGSVTMADNTTFAWGSSSTLENEFTFNGATTVNPSTFSATFSGILSGQGGLNIVDNLSLGTPGGSANTYSGGTTLAANKTVTVNKSGALGSGSVTMADGTTLKWGAAATLVNPFTFNGTTTLNPAGFSASLTGVLSGAGGINIVDNLSLGTIGEVPNTYSGGTNISSNKTVTVNKSGALGTGTVTMADNTTLQFGASATIPNAITVTGNTATINTAGFASTLDGAISQALNTITNLIIKGGNILTMNGVASHAGGTEVQGSTTLEAGIANLFGGTNKSLALIGAGSTFNVTAGSQVLGNLNGDAGTLINLGSNTLTFGTANDSTFKGVIQGNGGKVVKQGVGTWVVSGSNTYTGGTTISAGTVQVGNSSAFGTGTITMTGSTTLKWGENLTLANPFALNGETTINPAGFTATLSDVLSGQGGLNIVDNLSLGTVGDVANTYSGGTSISANKTVTVNKSGALGTGIVTMADNTTLQFGASATIPNAIAVTGNTATINTAGFANILGGAISQALNTVTKLIIKGGNILTMNGIASHAGGTEVQGGTSLKAGIANLFGSSNKSLTLVDAGSTFDMAVGSQTLNNLNGEANTIINLEGNTLTLIPVNDSIFNGTIQGNGGKIIKQGSKVLTLGGNNSFSGGLELQGGGLRATSSTALGTGPITLYDQTTLNIQVPLTLIGDNSILFANGLATLQIDSPTTINTKISGNGGFYKTGFSDLTLTYSNSDYEGQTFVQEGTLAVNGDITSNITVSSGAILTGTGSVQTVTNAGTVAPSDPIGTFIIKGDYLPSSQGFTQITVNPSISNKLDVKGTAHLNNSILAVNVTPGDSTAYENHPPFEILSSDNVVNGQFGAIQSSHVRYLWTADYETDPNKVFLNFDRLVLFEEIVRSVSDNTNPISSAHYFDNLPHPITDPDLSNVISIFNSQPEAYGITDIFEEISPDELLLTEETATLVNEINGFRMHYLRDMVSSPATAAAAFTTVKSQRSTALLTQLRQAFGHIRPEDQQVRSPSMSLNMQQHMQDNALMMGPKGGIWIQGFGNISHQKASGIDMGYRNKMAGSLIGIDYKLKPDLFVGASVGYDESRIKWINAL</sequence>
<dbReference type="Gene3D" id="2.120.10.30">
    <property type="entry name" value="TolB, C-terminal domain"/>
    <property type="match status" value="1"/>
</dbReference>
<feature type="non-terminal residue" evidence="2">
    <location>
        <position position="2965"/>
    </location>
</feature>
<dbReference type="Proteomes" id="UP000664414">
    <property type="component" value="Unassembled WGS sequence"/>
</dbReference>
<gene>
    <name evidence="2" type="ORF">J0H12_07430</name>
</gene>
<dbReference type="InterPro" id="IPR011050">
    <property type="entry name" value="Pectin_lyase_fold/virulence"/>
</dbReference>
<protein>
    <submittedName>
        <fullName evidence="2">Autotransporter-associated beta strand repeat-containing protein</fullName>
    </submittedName>
</protein>
<evidence type="ECO:0000256" key="1">
    <source>
        <dbReference type="ARBA" id="ARBA00022729"/>
    </source>
</evidence>
<evidence type="ECO:0000313" key="2">
    <source>
        <dbReference type="EMBL" id="MBN9413730.1"/>
    </source>
</evidence>
<proteinExistence type="predicted"/>
<dbReference type="EMBL" id="JAFKGL010000038">
    <property type="protein sequence ID" value="MBN9413730.1"/>
    <property type="molecule type" value="Genomic_DNA"/>
</dbReference>
<reference evidence="2" key="1">
    <citation type="submission" date="2021-02" db="EMBL/GenBank/DDBJ databases">
        <title>Thiocyanate and organic carbon inputs drive convergent selection for specific autotrophic Afipia and Thiobacillus strains within complex microbiomes.</title>
        <authorList>
            <person name="Huddy R.J."/>
            <person name="Sachdeva R."/>
            <person name="Kadzinga F."/>
            <person name="Kantor R.S."/>
            <person name="Harrison S.T.L."/>
            <person name="Banfield J.F."/>
        </authorList>
    </citation>
    <scope>NUCLEOTIDE SEQUENCE</scope>
    <source>
        <strain evidence="2">SCN18_10_11_15_R4_P_38_20</strain>
    </source>
</reference>
<name>A0A8J7PK51_9PROT</name>
<dbReference type="SUPFAM" id="SSF103515">
    <property type="entry name" value="Autotransporter"/>
    <property type="match status" value="1"/>
</dbReference>
<dbReference type="InterPro" id="IPR011042">
    <property type="entry name" value="6-blade_b-propeller_TolB-like"/>
</dbReference>
<evidence type="ECO:0000313" key="3">
    <source>
        <dbReference type="Proteomes" id="UP000664414"/>
    </source>
</evidence>